<evidence type="ECO:0000256" key="4">
    <source>
        <dbReference type="ARBA" id="ARBA00022813"/>
    </source>
</evidence>
<keyword evidence="2" id="KW-0949">S-adenosyl-L-methionine</keyword>
<reference evidence="11 12" key="1">
    <citation type="submission" date="2015-09" db="EMBL/GenBank/DDBJ databases">
        <title>Genome sequence of Acetobacterium wieringae DSM 1911.</title>
        <authorList>
            <person name="Poehlein A."/>
            <person name="Bengelsdorf F.R."/>
            <person name="Schiel-Bengelsdorf B."/>
            <person name="Duerre P."/>
            <person name="Daniel R."/>
        </authorList>
    </citation>
    <scope>NUCLEOTIDE SEQUENCE [LARGE SCALE GENOMIC DNA]</scope>
    <source>
        <strain evidence="11 12">DSM 1911</strain>
    </source>
</reference>
<dbReference type="RefSeq" id="WP_084633556.1">
    <property type="nucleotide sequence ID" value="NZ_LKEU01000027.1"/>
</dbReference>
<evidence type="ECO:0000256" key="8">
    <source>
        <dbReference type="ARBA" id="ARBA00023239"/>
    </source>
</evidence>
<dbReference type="OrthoDB" id="9793120at2"/>
<dbReference type="InterPro" id="IPR016067">
    <property type="entry name" value="S-AdoMet_deCO2ase_core"/>
</dbReference>
<sequence>MEVNMQLVNFEEFSFTGTHVFGELYGVSYENLDSIDQLEEILTRGIEESKAKCLGIMTKKFKPNGVTLLALLSESHVSVHTYPEHNALFIDAFTCGTLCDPRVIINTFIQKLHPEKNVISETQRGLQNHDIGLPNILPNSIYD</sequence>
<evidence type="ECO:0000256" key="10">
    <source>
        <dbReference type="ARBA" id="ARBA00023317"/>
    </source>
</evidence>
<keyword evidence="3" id="KW-0210">Decarboxylase</keyword>
<evidence type="ECO:0000256" key="6">
    <source>
        <dbReference type="ARBA" id="ARBA00023115"/>
    </source>
</evidence>
<keyword evidence="8 11" id="KW-0456">Lyase</keyword>
<evidence type="ECO:0000256" key="2">
    <source>
        <dbReference type="ARBA" id="ARBA00022691"/>
    </source>
</evidence>
<evidence type="ECO:0000256" key="1">
    <source>
        <dbReference type="ARBA" id="ARBA00001928"/>
    </source>
</evidence>
<name>A0A1F2PID8_9FIRM</name>
<evidence type="ECO:0000313" key="11">
    <source>
        <dbReference type="EMBL" id="OFV70825.1"/>
    </source>
</evidence>
<evidence type="ECO:0000256" key="3">
    <source>
        <dbReference type="ARBA" id="ARBA00022793"/>
    </source>
</evidence>
<dbReference type="PANTHER" id="PTHR33866">
    <property type="entry name" value="S-ADENOSYLMETHIONINE DECARBOXYLASE PROENZYME"/>
    <property type="match status" value="1"/>
</dbReference>
<dbReference type="Gene3D" id="3.60.90.10">
    <property type="entry name" value="S-adenosylmethionine decarboxylase"/>
    <property type="match status" value="1"/>
</dbReference>
<dbReference type="Pfam" id="PF02675">
    <property type="entry name" value="AdoMet_dc"/>
    <property type="match status" value="1"/>
</dbReference>
<comment type="caution">
    <text evidence="11">The sequence shown here is derived from an EMBL/GenBank/DDBJ whole genome shotgun (WGS) entry which is preliminary data.</text>
</comment>
<dbReference type="NCBIfam" id="TIGR03330">
    <property type="entry name" value="SAM_DCase_Bsu"/>
    <property type="match status" value="1"/>
</dbReference>
<dbReference type="GO" id="GO:0005829">
    <property type="term" value="C:cytosol"/>
    <property type="evidence" value="ECO:0007669"/>
    <property type="project" value="TreeGrafter"/>
</dbReference>
<evidence type="ECO:0000256" key="5">
    <source>
        <dbReference type="ARBA" id="ARBA00023066"/>
    </source>
</evidence>
<dbReference type="STRING" id="52694.ACWI_14110"/>
<dbReference type="Proteomes" id="UP000176244">
    <property type="component" value="Unassembled WGS sequence"/>
</dbReference>
<keyword evidence="10" id="KW-0670">Pyruvate</keyword>
<gene>
    <name evidence="11" type="primary">speH</name>
    <name evidence="11" type="ORF">ACWI_14110</name>
</gene>
<dbReference type="InterPro" id="IPR003826">
    <property type="entry name" value="AdoMetDC_fam_prok"/>
</dbReference>
<dbReference type="AlphaFoldDB" id="A0A1F2PID8"/>
<dbReference type="PANTHER" id="PTHR33866:SF2">
    <property type="entry name" value="S-ADENOSYLMETHIONINE DECARBOXYLASE PROENZYME"/>
    <property type="match status" value="1"/>
</dbReference>
<dbReference type="GO" id="GO:0008295">
    <property type="term" value="P:spermidine biosynthetic process"/>
    <property type="evidence" value="ECO:0007669"/>
    <property type="project" value="UniProtKB-KW"/>
</dbReference>
<protein>
    <submittedName>
        <fullName evidence="11">S-adenosylmethionine decarboxylase proenzyme</fullName>
        <ecNumber evidence="11">4.1.1.50</ecNumber>
    </submittedName>
</protein>
<keyword evidence="9" id="KW-0704">Schiff base</keyword>
<dbReference type="EC" id="4.1.1.50" evidence="11"/>
<dbReference type="GO" id="GO:0004014">
    <property type="term" value="F:adenosylmethionine decarboxylase activity"/>
    <property type="evidence" value="ECO:0007669"/>
    <property type="project" value="UniProtKB-EC"/>
</dbReference>
<evidence type="ECO:0000256" key="7">
    <source>
        <dbReference type="ARBA" id="ARBA00023145"/>
    </source>
</evidence>
<comment type="cofactor">
    <cofactor evidence="1">
        <name>pyruvate</name>
        <dbReference type="ChEBI" id="CHEBI:15361"/>
    </cofactor>
</comment>
<evidence type="ECO:0000313" key="12">
    <source>
        <dbReference type="Proteomes" id="UP000176244"/>
    </source>
</evidence>
<organism evidence="11 12">
    <name type="scientific">Acetobacterium wieringae</name>
    <dbReference type="NCBI Taxonomy" id="52694"/>
    <lineage>
        <taxon>Bacteria</taxon>
        <taxon>Bacillati</taxon>
        <taxon>Bacillota</taxon>
        <taxon>Clostridia</taxon>
        <taxon>Eubacteriales</taxon>
        <taxon>Eubacteriaceae</taxon>
        <taxon>Acetobacterium</taxon>
    </lineage>
</organism>
<keyword evidence="7" id="KW-0865">Zymogen</keyword>
<keyword evidence="5" id="KW-0745">Spermidine biosynthesis</keyword>
<dbReference type="InterPro" id="IPR017716">
    <property type="entry name" value="S-AdoMet_deCOase_pro-enz"/>
</dbReference>
<keyword evidence="6" id="KW-0620">Polyamine biosynthesis</keyword>
<dbReference type="EMBL" id="LKEU01000027">
    <property type="protein sequence ID" value="OFV70825.1"/>
    <property type="molecule type" value="Genomic_DNA"/>
</dbReference>
<proteinExistence type="predicted"/>
<accession>A0A1F2PID8</accession>
<keyword evidence="4" id="KW-0068">Autocatalytic cleavage</keyword>
<dbReference type="SUPFAM" id="SSF56276">
    <property type="entry name" value="S-adenosylmethionine decarboxylase"/>
    <property type="match status" value="1"/>
</dbReference>
<evidence type="ECO:0000256" key="9">
    <source>
        <dbReference type="ARBA" id="ARBA00023270"/>
    </source>
</evidence>